<dbReference type="AlphaFoldDB" id="A0A3P6CWS4"/>
<reference evidence="2" key="1">
    <citation type="submission" date="2018-11" db="EMBL/GenBank/DDBJ databases">
        <authorList>
            <consortium name="Genoscope - CEA"/>
            <person name="William W."/>
        </authorList>
    </citation>
    <scope>NUCLEOTIDE SEQUENCE</scope>
</reference>
<accession>A0A3P6CWS4</accession>
<feature type="domain" description="MULE transposase N-terminal all-beta" evidence="1">
    <location>
        <begin position="38"/>
        <end position="136"/>
    </location>
</feature>
<protein>
    <recommendedName>
        <fullName evidence="1">MULE transposase N-terminal all-beta domain-containing protein</fullName>
    </recommendedName>
</protein>
<sequence>MSKNVITHFKCEGNMYCLVLKHDTEEISLSMVEAHVCKKLRVSESNVKLKLSDTPLLLGCDEKCAVCDDEDLCGYLLSLDKENRRCILFVEVIKRSKLPEKLSRAGKRSSLGMNYEVWHSNEDEIGDKAITLYGGDNQFDKKTGDCED</sequence>
<gene>
    <name evidence="2" type="ORF">BOLC2T09378H</name>
</gene>
<proteinExistence type="predicted"/>
<dbReference type="Pfam" id="PF10532">
    <property type="entry name" value="Plant_all_beta"/>
    <property type="match status" value="1"/>
</dbReference>
<evidence type="ECO:0000259" key="1">
    <source>
        <dbReference type="Pfam" id="PF10532"/>
    </source>
</evidence>
<evidence type="ECO:0000313" key="2">
    <source>
        <dbReference type="EMBL" id="VDD23267.1"/>
    </source>
</evidence>
<dbReference type="EMBL" id="LR031874">
    <property type="protein sequence ID" value="VDD23267.1"/>
    <property type="molecule type" value="Genomic_DNA"/>
</dbReference>
<dbReference type="InterPro" id="IPR018290">
    <property type="entry name" value="MULE_transposase_N"/>
</dbReference>
<name>A0A3P6CWS4_BRAOL</name>
<organism evidence="2">
    <name type="scientific">Brassica oleracea</name>
    <name type="common">Wild cabbage</name>
    <dbReference type="NCBI Taxonomy" id="3712"/>
    <lineage>
        <taxon>Eukaryota</taxon>
        <taxon>Viridiplantae</taxon>
        <taxon>Streptophyta</taxon>
        <taxon>Embryophyta</taxon>
        <taxon>Tracheophyta</taxon>
        <taxon>Spermatophyta</taxon>
        <taxon>Magnoliopsida</taxon>
        <taxon>eudicotyledons</taxon>
        <taxon>Gunneridae</taxon>
        <taxon>Pentapetalae</taxon>
        <taxon>rosids</taxon>
        <taxon>malvids</taxon>
        <taxon>Brassicales</taxon>
        <taxon>Brassicaceae</taxon>
        <taxon>Brassiceae</taxon>
        <taxon>Brassica</taxon>
    </lineage>
</organism>